<dbReference type="InterPro" id="IPR002716">
    <property type="entry name" value="PIN_dom"/>
</dbReference>
<dbReference type="RefSeq" id="WP_179432321.1">
    <property type="nucleotide sequence ID" value="NZ_BAABLC010000001.1"/>
</dbReference>
<gene>
    <name evidence="6" type="ORF">BKA02_001251</name>
</gene>
<keyword evidence="3" id="KW-0378">Hydrolase</keyword>
<evidence type="ECO:0000313" key="7">
    <source>
        <dbReference type="Proteomes" id="UP000552045"/>
    </source>
</evidence>
<keyword evidence="2" id="KW-0479">Metal-binding</keyword>
<reference evidence="6 7" key="1">
    <citation type="submission" date="2020-07" db="EMBL/GenBank/DDBJ databases">
        <title>Sequencing the genomes of 1000 actinobacteria strains.</title>
        <authorList>
            <person name="Klenk H.-P."/>
        </authorList>
    </citation>
    <scope>NUCLEOTIDE SEQUENCE [LARGE SCALE GENOMIC DNA]</scope>
    <source>
        <strain evidence="6 7">DSM 22185</strain>
    </source>
</reference>
<dbReference type="GO" id="GO:0004518">
    <property type="term" value="F:nuclease activity"/>
    <property type="evidence" value="ECO:0007669"/>
    <property type="project" value="UniProtKB-KW"/>
</dbReference>
<proteinExistence type="predicted"/>
<sequence>MIACAHFQDAVPLVSSRLLEVELHAASQRRGIVRAHVDELLSRISLVALDDDVVDRAVPSQSGLRSLDALHLATAVDIAHRLTGMLSFDAEVNRAARCHGLASAFE</sequence>
<dbReference type="SUPFAM" id="SSF88723">
    <property type="entry name" value="PIN domain-like"/>
    <property type="match status" value="1"/>
</dbReference>
<name>A0A7Y9EUT7_9MICO</name>
<dbReference type="InterPro" id="IPR029060">
    <property type="entry name" value="PIN-like_dom_sf"/>
</dbReference>
<evidence type="ECO:0000313" key="6">
    <source>
        <dbReference type="EMBL" id="NYD54196.1"/>
    </source>
</evidence>
<evidence type="ECO:0000256" key="1">
    <source>
        <dbReference type="ARBA" id="ARBA00022722"/>
    </source>
</evidence>
<organism evidence="6 7">
    <name type="scientific">Microbacterium pseudoresistens</name>
    <dbReference type="NCBI Taxonomy" id="640634"/>
    <lineage>
        <taxon>Bacteria</taxon>
        <taxon>Bacillati</taxon>
        <taxon>Actinomycetota</taxon>
        <taxon>Actinomycetes</taxon>
        <taxon>Micrococcales</taxon>
        <taxon>Microbacteriaceae</taxon>
        <taxon>Microbacterium</taxon>
    </lineage>
</organism>
<evidence type="ECO:0000256" key="4">
    <source>
        <dbReference type="ARBA" id="ARBA00022842"/>
    </source>
</evidence>
<dbReference type="GO" id="GO:0046872">
    <property type="term" value="F:metal ion binding"/>
    <property type="evidence" value="ECO:0007669"/>
    <property type="project" value="UniProtKB-KW"/>
</dbReference>
<feature type="domain" description="PIN" evidence="5">
    <location>
        <begin position="13"/>
        <end position="96"/>
    </location>
</feature>
<dbReference type="EMBL" id="JACCBH010000001">
    <property type="protein sequence ID" value="NYD54196.1"/>
    <property type="molecule type" value="Genomic_DNA"/>
</dbReference>
<evidence type="ECO:0000256" key="2">
    <source>
        <dbReference type="ARBA" id="ARBA00022723"/>
    </source>
</evidence>
<dbReference type="GO" id="GO:0016787">
    <property type="term" value="F:hydrolase activity"/>
    <property type="evidence" value="ECO:0007669"/>
    <property type="project" value="UniProtKB-KW"/>
</dbReference>
<keyword evidence="7" id="KW-1185">Reference proteome</keyword>
<dbReference type="Gene3D" id="3.40.50.1010">
    <property type="entry name" value="5'-nuclease"/>
    <property type="match status" value="1"/>
</dbReference>
<comment type="caution">
    <text evidence="6">The sequence shown here is derived from an EMBL/GenBank/DDBJ whole genome shotgun (WGS) entry which is preliminary data.</text>
</comment>
<accession>A0A7Y9EUT7</accession>
<keyword evidence="1" id="KW-0540">Nuclease</keyword>
<dbReference type="AlphaFoldDB" id="A0A7Y9EUT7"/>
<protein>
    <submittedName>
        <fullName evidence="6">Putative nucleic acid-binding protein</fullName>
    </submittedName>
</protein>
<keyword evidence="4" id="KW-0460">Magnesium</keyword>
<evidence type="ECO:0000259" key="5">
    <source>
        <dbReference type="Pfam" id="PF01850"/>
    </source>
</evidence>
<dbReference type="Proteomes" id="UP000552045">
    <property type="component" value="Unassembled WGS sequence"/>
</dbReference>
<dbReference type="Pfam" id="PF01850">
    <property type="entry name" value="PIN"/>
    <property type="match status" value="1"/>
</dbReference>
<evidence type="ECO:0000256" key="3">
    <source>
        <dbReference type="ARBA" id="ARBA00022801"/>
    </source>
</evidence>